<dbReference type="InterPro" id="IPR027304">
    <property type="entry name" value="Trigger_fact/SurA_dom_sf"/>
</dbReference>
<dbReference type="Gene3D" id="3.10.50.40">
    <property type="match status" value="1"/>
</dbReference>
<dbReference type="PANTHER" id="PTHR47637:SF1">
    <property type="entry name" value="CHAPERONE SURA"/>
    <property type="match status" value="1"/>
</dbReference>
<dbReference type="InterPro" id="IPR050280">
    <property type="entry name" value="OMP_Chaperone_SurA"/>
</dbReference>
<evidence type="ECO:0000259" key="7">
    <source>
        <dbReference type="PROSITE" id="PS50198"/>
    </source>
</evidence>
<dbReference type="OrthoDB" id="9791746at2"/>
<name>A0A1H8DJB8_9RHOB</name>
<evidence type="ECO:0000256" key="5">
    <source>
        <dbReference type="PROSITE-ProRule" id="PRU00278"/>
    </source>
</evidence>
<evidence type="ECO:0000313" key="8">
    <source>
        <dbReference type="EMBL" id="SEN06627.1"/>
    </source>
</evidence>
<dbReference type="InterPro" id="IPR000297">
    <property type="entry name" value="PPIase_PpiC"/>
</dbReference>
<keyword evidence="6" id="KW-0472">Membrane</keyword>
<dbReference type="SUPFAM" id="SSF109998">
    <property type="entry name" value="Triger factor/SurA peptide-binding domain-like"/>
    <property type="match status" value="1"/>
</dbReference>
<dbReference type="EMBL" id="FOCO01000007">
    <property type="protein sequence ID" value="SEN06627.1"/>
    <property type="molecule type" value="Genomic_DNA"/>
</dbReference>
<sequence length="433" mass="46103">MTPMVRVPQSHKIAAHALDPSHEKNTMTRLSALRPSVFVIAAMALFVVAAPISAQNLFAPRLYVNDRAVTEFEVQQRVQMLQLFRTPGDLEAEATKALIEDRLRMAEAKALKISATPDQIMAGMEEFAGRAQMTAEQFIGALEQSGVSSQSFRDFVEAGLVWREVIRQRYAGKVVISDAEVAKAIAAGDQGAALRVLISELVLPAPEGQEAAVIARAERLRAGITSEGGFAAAARQFSASATAGRGGRLDWMPLANLPAALSGIILGLAPGEVSAPVPLGGAVGLFQLRAIEQIEQIEGAGPKAIDVDYAQFILPATNGPAEAAALRAKIDTCDDLYGVAKGLPADRLIRETKAASALSANVGRALADLDPNESVDFPSGAAHVFLMLCARNPVLETPANQSAVREQLLNQRLGILADSYLEELRFNAIIREP</sequence>
<dbReference type="Proteomes" id="UP000183002">
    <property type="component" value="Unassembled WGS sequence"/>
</dbReference>
<evidence type="ECO:0000256" key="6">
    <source>
        <dbReference type="SAM" id="Phobius"/>
    </source>
</evidence>
<dbReference type="Gene3D" id="1.10.4030.10">
    <property type="entry name" value="Porin chaperone SurA, peptide-binding domain"/>
    <property type="match status" value="1"/>
</dbReference>
<dbReference type="RefSeq" id="WP_082224785.1">
    <property type="nucleotide sequence ID" value="NZ_FOCO01000007.1"/>
</dbReference>
<evidence type="ECO:0000256" key="4">
    <source>
        <dbReference type="ARBA" id="ARBA00031484"/>
    </source>
</evidence>
<dbReference type="GO" id="GO:0003755">
    <property type="term" value="F:peptidyl-prolyl cis-trans isomerase activity"/>
    <property type="evidence" value="ECO:0007669"/>
    <property type="project" value="UniProtKB-KW"/>
</dbReference>
<dbReference type="PANTHER" id="PTHR47637">
    <property type="entry name" value="CHAPERONE SURA"/>
    <property type="match status" value="1"/>
</dbReference>
<accession>A0A1H8DJB8</accession>
<dbReference type="InterPro" id="IPR046357">
    <property type="entry name" value="PPIase_dom_sf"/>
</dbReference>
<feature type="transmembrane region" description="Helical" evidence="6">
    <location>
        <begin position="32"/>
        <end position="52"/>
    </location>
</feature>
<evidence type="ECO:0000256" key="1">
    <source>
        <dbReference type="ARBA" id="ARBA00018370"/>
    </source>
</evidence>
<keyword evidence="5" id="KW-0413">Isomerase</keyword>
<evidence type="ECO:0000256" key="3">
    <source>
        <dbReference type="ARBA" id="ARBA00030642"/>
    </source>
</evidence>
<dbReference type="AlphaFoldDB" id="A0A1H8DJB8"/>
<protein>
    <recommendedName>
        <fullName evidence="1">Parvulin-like PPIase</fullName>
    </recommendedName>
    <alternativeName>
        <fullName evidence="3">Peptidyl-prolyl cis-trans isomerase plp</fullName>
    </alternativeName>
    <alternativeName>
        <fullName evidence="4">Rotamase plp</fullName>
    </alternativeName>
</protein>
<reference evidence="8 9" key="1">
    <citation type="submission" date="2016-10" db="EMBL/GenBank/DDBJ databases">
        <authorList>
            <person name="de Groot N.N."/>
        </authorList>
    </citation>
    <scope>NUCLEOTIDE SEQUENCE [LARGE SCALE GENOMIC DNA]</scope>
    <source>
        <strain evidence="8 9">CGMCC 1.10836</strain>
    </source>
</reference>
<organism evidence="8 9">
    <name type="scientific">Pseudorhodobacter antarcticus</name>
    <dbReference type="NCBI Taxonomy" id="1077947"/>
    <lineage>
        <taxon>Bacteria</taxon>
        <taxon>Pseudomonadati</taxon>
        <taxon>Pseudomonadota</taxon>
        <taxon>Alphaproteobacteria</taxon>
        <taxon>Rhodobacterales</taxon>
        <taxon>Paracoccaceae</taxon>
        <taxon>Pseudorhodobacter</taxon>
    </lineage>
</organism>
<gene>
    <name evidence="8" type="ORF">SAMN05216227_10075</name>
</gene>
<proteinExistence type="predicted"/>
<dbReference type="PROSITE" id="PS50198">
    <property type="entry name" value="PPIC_PPIASE_2"/>
    <property type="match status" value="1"/>
</dbReference>
<evidence type="ECO:0000256" key="2">
    <source>
        <dbReference type="ARBA" id="ARBA00022729"/>
    </source>
</evidence>
<keyword evidence="6" id="KW-0812">Transmembrane</keyword>
<keyword evidence="5" id="KW-0697">Rotamase</keyword>
<dbReference type="Pfam" id="PF00639">
    <property type="entry name" value="Rotamase"/>
    <property type="match status" value="1"/>
</dbReference>
<evidence type="ECO:0000313" key="9">
    <source>
        <dbReference type="Proteomes" id="UP000183002"/>
    </source>
</evidence>
<feature type="domain" description="PpiC" evidence="7">
    <location>
        <begin position="193"/>
        <end position="290"/>
    </location>
</feature>
<dbReference type="STRING" id="1077947.SAMN05216227_10075"/>
<keyword evidence="6" id="KW-1133">Transmembrane helix</keyword>
<keyword evidence="2" id="KW-0732">Signal</keyword>
<keyword evidence="9" id="KW-1185">Reference proteome</keyword>
<dbReference type="SUPFAM" id="SSF54534">
    <property type="entry name" value="FKBP-like"/>
    <property type="match status" value="1"/>
</dbReference>